<protein>
    <submittedName>
        <fullName evidence="2">Tellurite resistance protein TerA</fullName>
    </submittedName>
</protein>
<organism evidence="2 3">
    <name type="scientific">Geodermatophilus normandii</name>
    <dbReference type="NCBI Taxonomy" id="1137989"/>
    <lineage>
        <taxon>Bacteria</taxon>
        <taxon>Bacillati</taxon>
        <taxon>Actinomycetota</taxon>
        <taxon>Actinomycetes</taxon>
        <taxon>Geodermatophilales</taxon>
        <taxon>Geodermatophilaceae</taxon>
        <taxon>Geodermatophilus</taxon>
    </lineage>
</organism>
<accession>A0A317QL67</accession>
<keyword evidence="3" id="KW-1185">Reference proteome</keyword>
<name>A0A317QL67_9ACTN</name>
<feature type="compositionally biased region" description="Low complexity" evidence="1">
    <location>
        <begin position="96"/>
        <end position="118"/>
    </location>
</feature>
<proteinExistence type="predicted"/>
<dbReference type="PRINTS" id="PR01217">
    <property type="entry name" value="PRICHEXTENSN"/>
</dbReference>
<dbReference type="InterPro" id="IPR003325">
    <property type="entry name" value="TerD"/>
</dbReference>
<evidence type="ECO:0000256" key="1">
    <source>
        <dbReference type="SAM" id="MobiDB-lite"/>
    </source>
</evidence>
<sequence length="331" mass="35376">MVDYTKRQKSPPPQPETPPAPPQPPPHQPPPPHQGPPHQPPPTQPYGQPPYPPPYPPPGQPYGQPPYPPPGQPYGQPPYPPPGQPYGQPPPPPQQDPYGQQQYGQQQYGQQPPAQPGGANTGKVSLTKAAPSVSLTKTAGTSGVLRVNLNWNSRPGGGGGGGFLKRLASAAGSGAIDLDLGCLYEYADGSKGVIQALGNAFRGQHTLGNGQSIVWLDGDDRSGSNSGGENLMVDLQHTALIRRVLVFALIYEGVPNWGQADAVVTMFPANGPQIEVRLDEHDPRARICAIAMIENQGGQLVVNREVRYVHGGQDVLDRQYGWGMDWTPGRK</sequence>
<evidence type="ECO:0000313" key="2">
    <source>
        <dbReference type="EMBL" id="PWW23723.1"/>
    </source>
</evidence>
<dbReference type="RefSeq" id="WP_211307984.1">
    <property type="nucleotide sequence ID" value="NZ_QGTX01000001.1"/>
</dbReference>
<dbReference type="EMBL" id="QGTX01000001">
    <property type="protein sequence ID" value="PWW23723.1"/>
    <property type="molecule type" value="Genomic_DNA"/>
</dbReference>
<comment type="caution">
    <text evidence="2">The sequence shown here is derived from an EMBL/GenBank/DDBJ whole genome shotgun (WGS) entry which is preliminary data.</text>
</comment>
<dbReference type="CDD" id="cd06974">
    <property type="entry name" value="TerD_like"/>
    <property type="match status" value="1"/>
</dbReference>
<feature type="region of interest" description="Disordered" evidence="1">
    <location>
        <begin position="1"/>
        <end position="124"/>
    </location>
</feature>
<gene>
    <name evidence="2" type="ORF">JD79_02899</name>
</gene>
<dbReference type="Proteomes" id="UP000246661">
    <property type="component" value="Unassembled WGS sequence"/>
</dbReference>
<evidence type="ECO:0000313" key="3">
    <source>
        <dbReference type="Proteomes" id="UP000246661"/>
    </source>
</evidence>
<dbReference type="AlphaFoldDB" id="A0A317QL67"/>
<feature type="compositionally biased region" description="Pro residues" evidence="1">
    <location>
        <begin position="10"/>
        <end position="95"/>
    </location>
</feature>
<dbReference type="Gene3D" id="2.60.60.30">
    <property type="entry name" value="sav2460 like domains"/>
    <property type="match status" value="1"/>
</dbReference>
<reference evidence="3" key="1">
    <citation type="submission" date="2018-05" db="EMBL/GenBank/DDBJ databases">
        <authorList>
            <person name="Klenk H.-P."/>
            <person name="Huntemann M."/>
            <person name="Clum A."/>
            <person name="Pillay M."/>
            <person name="Palaniappan K."/>
            <person name="Varghese N."/>
            <person name="Mikhailova N."/>
            <person name="Stamatis D."/>
            <person name="Reddy T."/>
            <person name="Daum C."/>
            <person name="Shapiro N."/>
            <person name="Ivanova N."/>
            <person name="Kyrpides N."/>
            <person name="Woyke T."/>
        </authorList>
    </citation>
    <scope>NUCLEOTIDE SEQUENCE [LARGE SCALE GENOMIC DNA]</scope>
    <source>
        <strain evidence="3">DSM 45417</strain>
    </source>
</reference>